<keyword evidence="8" id="KW-1185">Reference proteome</keyword>
<proteinExistence type="inferred from homology"/>
<gene>
    <name evidence="7" type="ORF">H8698_03595</name>
</gene>
<evidence type="ECO:0000256" key="2">
    <source>
        <dbReference type="ARBA" id="ARBA00022679"/>
    </source>
</evidence>
<dbReference type="Proteomes" id="UP000611762">
    <property type="component" value="Unassembled WGS sequence"/>
</dbReference>
<dbReference type="EMBL" id="JACRSU010000001">
    <property type="protein sequence ID" value="MBC8540060.1"/>
    <property type="molecule type" value="Genomic_DNA"/>
</dbReference>
<accession>A0A926DMW7</accession>
<dbReference type="InterPro" id="IPR018485">
    <property type="entry name" value="FGGY_C"/>
</dbReference>
<evidence type="ECO:0000313" key="8">
    <source>
        <dbReference type="Proteomes" id="UP000611762"/>
    </source>
</evidence>
<evidence type="ECO:0000313" key="7">
    <source>
        <dbReference type="EMBL" id="MBC8540060.1"/>
    </source>
</evidence>
<dbReference type="InterPro" id="IPR018483">
    <property type="entry name" value="Carb_kinase_FGGY_CS"/>
</dbReference>
<dbReference type="InterPro" id="IPR050406">
    <property type="entry name" value="FGGY_Carb_Kinase"/>
</dbReference>
<dbReference type="PROSITE" id="PS00445">
    <property type="entry name" value="FGGY_KINASES_2"/>
    <property type="match status" value="1"/>
</dbReference>
<keyword evidence="2 4" id="KW-0808">Transferase</keyword>
<name>A0A926DMW7_9FIRM</name>
<dbReference type="InterPro" id="IPR043129">
    <property type="entry name" value="ATPase_NBD"/>
</dbReference>
<evidence type="ECO:0000256" key="1">
    <source>
        <dbReference type="ARBA" id="ARBA00009156"/>
    </source>
</evidence>
<feature type="domain" description="Carbohydrate kinase FGGY N-terminal" evidence="5">
    <location>
        <begin position="3"/>
        <end position="239"/>
    </location>
</feature>
<dbReference type="Pfam" id="PF02782">
    <property type="entry name" value="FGGY_C"/>
    <property type="match status" value="1"/>
</dbReference>
<dbReference type="PROSITE" id="PS00933">
    <property type="entry name" value="FGGY_KINASES_1"/>
    <property type="match status" value="1"/>
</dbReference>
<dbReference type="RefSeq" id="WP_249311194.1">
    <property type="nucleotide sequence ID" value="NZ_JACRSU010000001.1"/>
</dbReference>
<dbReference type="Pfam" id="PF00370">
    <property type="entry name" value="FGGY_N"/>
    <property type="match status" value="1"/>
</dbReference>
<dbReference type="InterPro" id="IPR000577">
    <property type="entry name" value="Carb_kinase_FGGY"/>
</dbReference>
<evidence type="ECO:0000256" key="3">
    <source>
        <dbReference type="ARBA" id="ARBA00022777"/>
    </source>
</evidence>
<evidence type="ECO:0000256" key="4">
    <source>
        <dbReference type="RuleBase" id="RU003733"/>
    </source>
</evidence>
<keyword evidence="3 4" id="KW-0418">Kinase</keyword>
<dbReference type="GO" id="GO:0016773">
    <property type="term" value="F:phosphotransferase activity, alcohol group as acceptor"/>
    <property type="evidence" value="ECO:0007669"/>
    <property type="project" value="InterPro"/>
</dbReference>
<reference evidence="7" key="1">
    <citation type="submission" date="2020-08" db="EMBL/GenBank/DDBJ databases">
        <title>Genome public.</title>
        <authorList>
            <person name="Liu C."/>
            <person name="Sun Q."/>
        </authorList>
    </citation>
    <scope>NUCLEOTIDE SEQUENCE</scope>
    <source>
        <strain evidence="7">H8</strain>
    </source>
</reference>
<comment type="similarity">
    <text evidence="1 4">Belongs to the FGGY kinase family.</text>
</comment>
<dbReference type="GO" id="GO:0016301">
    <property type="term" value="F:kinase activity"/>
    <property type="evidence" value="ECO:0007669"/>
    <property type="project" value="UniProtKB-KW"/>
</dbReference>
<dbReference type="AlphaFoldDB" id="A0A926DMW7"/>
<evidence type="ECO:0000259" key="6">
    <source>
        <dbReference type="Pfam" id="PF02782"/>
    </source>
</evidence>
<protein>
    <submittedName>
        <fullName evidence="7">Carbohydrate kinase</fullName>
    </submittedName>
</protein>
<dbReference type="SUPFAM" id="SSF53067">
    <property type="entry name" value="Actin-like ATPase domain"/>
    <property type="match status" value="2"/>
</dbReference>
<dbReference type="PIRSF" id="PIRSF000538">
    <property type="entry name" value="GlpK"/>
    <property type="match status" value="1"/>
</dbReference>
<comment type="caution">
    <text evidence="7">The sequence shown here is derived from an EMBL/GenBank/DDBJ whole genome shotgun (WGS) entry which is preliminary data.</text>
</comment>
<sequence length="482" mass="52723">MRIGGLDIGTSGCKVVLFDETGIAVQSAYREYDVNRRNGLHEIDAEAVWEAVKTVLKETACEEIGAIAVTSFGETFVMLDENDRPVGPSMLYTDPRGEAECAFLTERLGAESMAYRTGTNPHQMYSLPKIMWIKQNLPQEFCRVKRILLMQDFVVYKLCGIAQIDYSLASRTLCFDIEKKCWDKDILNCAGVDGRLLSTPVPSGTAAGTVQAELAEELGLSKRLCIVTGCHDQIAAMTGAAVFEEEAAMDGTGTVECVPVVMDAVPKNYELYQLGYAAAPHINGKFACYALSYAGGATLKWFRDNFSQMPYDEMDKQVPAGPSGLLILPHFAGAATPYMDINAKAAVIGLTFEHTKFDFYKALMEGTAFEILLNLETLKRFAIAPKELVATGGGARSDVWLQIKADILGLPVTALQGEEIGAAGTAYLAGKTLGLFSGGMAPVKRKTFYPNAENHAQYLKQFETYRKLYSSIKNLNERGQET</sequence>
<dbReference type="InterPro" id="IPR018484">
    <property type="entry name" value="FGGY_N"/>
</dbReference>
<dbReference type="CDD" id="cd07773">
    <property type="entry name" value="ASKHA_NBD_FGGY_FK"/>
    <property type="match status" value="1"/>
</dbReference>
<feature type="domain" description="Carbohydrate kinase FGGY C-terminal" evidence="6">
    <location>
        <begin position="281"/>
        <end position="430"/>
    </location>
</feature>
<dbReference type="PANTHER" id="PTHR43095">
    <property type="entry name" value="SUGAR KINASE"/>
    <property type="match status" value="1"/>
</dbReference>
<organism evidence="7 8">
    <name type="scientific">Congzhengia minquanensis</name>
    <dbReference type="NCBI Taxonomy" id="2763657"/>
    <lineage>
        <taxon>Bacteria</taxon>
        <taxon>Bacillati</taxon>
        <taxon>Bacillota</taxon>
        <taxon>Clostridia</taxon>
        <taxon>Eubacteriales</taxon>
        <taxon>Oscillospiraceae</taxon>
        <taxon>Congzhengia</taxon>
    </lineage>
</organism>
<dbReference type="Gene3D" id="3.30.420.40">
    <property type="match status" value="2"/>
</dbReference>
<evidence type="ECO:0000259" key="5">
    <source>
        <dbReference type="Pfam" id="PF00370"/>
    </source>
</evidence>
<dbReference type="GO" id="GO:0005975">
    <property type="term" value="P:carbohydrate metabolic process"/>
    <property type="evidence" value="ECO:0007669"/>
    <property type="project" value="InterPro"/>
</dbReference>